<reference evidence="6" key="1">
    <citation type="submission" date="2020-03" db="EMBL/GenBank/DDBJ databases">
        <title>Site-based positive gene gene selection in Geosmithia morbida across the United States reveals a broad range of putative effectors and factors for local host and environmental adapation.</title>
        <authorList>
            <person name="Onufrak A."/>
            <person name="Murdoch R.W."/>
            <person name="Gazis R."/>
            <person name="Huff M."/>
            <person name="Staton M."/>
            <person name="Klingeman W."/>
            <person name="Hadziabdic D."/>
        </authorList>
    </citation>
    <scope>NUCLEOTIDE SEQUENCE</scope>
    <source>
        <strain evidence="6">1262</strain>
    </source>
</reference>
<dbReference type="OrthoDB" id="73846at2759"/>
<evidence type="ECO:0000259" key="4">
    <source>
        <dbReference type="Pfam" id="PF02558"/>
    </source>
</evidence>
<dbReference type="InterPro" id="IPR013328">
    <property type="entry name" value="6PGD_dom2"/>
</dbReference>
<dbReference type="RefSeq" id="XP_035318971.1">
    <property type="nucleotide sequence ID" value="XM_035465096.1"/>
</dbReference>
<dbReference type="AlphaFoldDB" id="A0A9P5D3A7"/>
<evidence type="ECO:0000313" key="6">
    <source>
        <dbReference type="EMBL" id="KAF4120319.1"/>
    </source>
</evidence>
<dbReference type="PANTHER" id="PTHR43765">
    <property type="entry name" value="2-DEHYDROPANTOATE 2-REDUCTASE-RELATED"/>
    <property type="match status" value="1"/>
</dbReference>
<feature type="domain" description="Ketopantoate reductase C-terminal" evidence="5">
    <location>
        <begin position="283"/>
        <end position="420"/>
    </location>
</feature>
<evidence type="ECO:0000313" key="7">
    <source>
        <dbReference type="Proteomes" id="UP000749293"/>
    </source>
</evidence>
<dbReference type="Gene3D" id="1.10.1040.10">
    <property type="entry name" value="N-(1-d-carboxylethyl)-l-norvaline Dehydrogenase, domain 2"/>
    <property type="match status" value="1"/>
</dbReference>
<keyword evidence="2" id="KW-0521">NADP</keyword>
<dbReference type="InterPro" id="IPR013752">
    <property type="entry name" value="KPA_reductase"/>
</dbReference>
<dbReference type="GO" id="GO:0005739">
    <property type="term" value="C:mitochondrion"/>
    <property type="evidence" value="ECO:0007669"/>
    <property type="project" value="TreeGrafter"/>
</dbReference>
<keyword evidence="3" id="KW-0560">Oxidoreductase</keyword>
<feature type="domain" description="Ketopantoate reductase N-terminal" evidence="4">
    <location>
        <begin position="70"/>
        <end position="248"/>
    </location>
</feature>
<evidence type="ECO:0000256" key="2">
    <source>
        <dbReference type="ARBA" id="ARBA00022857"/>
    </source>
</evidence>
<sequence length="455" mass="49335">MSSILRRSCLVVTHTRPYSTQPTQPSRPAWLTAHLNDTLPPPRILRWTSPSSCSSPSSLTSLPTPDPRRIHILGIGNIGRLFAVQLSKIRPNPPPITLVLHRRELLDQWTARPGIEITRAGTVEVTRDGLDVECWDISSSFSTTATTGSRSHDQQQPGGEIATISNLIVATKADAALDQVDRLRRYLDRSSTVAFAQNGMSRMWPPHGPAYVSHRYGDNAPSFAACITTHGVFSHGPFRSEHASVADVRTGLVLPSGSGGNYLVDTIASAPGLSAHRASRGDLWTLQLEKLAVNSVVNPLTAVLRCRNGRLFAHGHSDSNSGSGSAVISRVMDRLLREISDIYVALINHPGADGVVLAEGMDRRRLAERFSFHALRRLVWQVGVRTGDNKSSMLQDVAAGKRTEIAELNGCIIDMARFLDPSGTTLTVSANQRLVNLVEGAKVLDQEGLGRALLG</sequence>
<keyword evidence="7" id="KW-1185">Reference proteome</keyword>
<dbReference type="GO" id="GO:0050661">
    <property type="term" value="F:NADP binding"/>
    <property type="evidence" value="ECO:0007669"/>
    <property type="project" value="TreeGrafter"/>
</dbReference>
<dbReference type="Proteomes" id="UP000749293">
    <property type="component" value="Unassembled WGS sequence"/>
</dbReference>
<dbReference type="Pfam" id="PF02558">
    <property type="entry name" value="ApbA"/>
    <property type="match status" value="1"/>
</dbReference>
<dbReference type="InterPro" id="IPR013332">
    <property type="entry name" value="KPR_N"/>
</dbReference>
<dbReference type="PANTHER" id="PTHR43765:SF2">
    <property type="entry name" value="2-DEHYDROPANTOATE 2-REDUCTASE"/>
    <property type="match status" value="1"/>
</dbReference>
<dbReference type="GeneID" id="55969348"/>
<protein>
    <submittedName>
        <fullName evidence="6">2-dehydropantoate 2-reductase</fullName>
    </submittedName>
</protein>
<accession>A0A9P5D3A7</accession>
<comment type="caution">
    <text evidence="6">The sequence shown here is derived from an EMBL/GenBank/DDBJ whole genome shotgun (WGS) entry which is preliminary data.</text>
</comment>
<evidence type="ECO:0000256" key="3">
    <source>
        <dbReference type="ARBA" id="ARBA00023002"/>
    </source>
</evidence>
<dbReference type="InterPro" id="IPR008927">
    <property type="entry name" value="6-PGluconate_DH-like_C_sf"/>
</dbReference>
<proteinExistence type="inferred from homology"/>
<name>A0A9P5D3A7_9HYPO</name>
<dbReference type="GO" id="GO:0008677">
    <property type="term" value="F:2-dehydropantoate 2-reductase activity"/>
    <property type="evidence" value="ECO:0007669"/>
    <property type="project" value="TreeGrafter"/>
</dbReference>
<dbReference type="Pfam" id="PF08546">
    <property type="entry name" value="ApbA_C"/>
    <property type="match status" value="1"/>
</dbReference>
<organism evidence="6 7">
    <name type="scientific">Geosmithia morbida</name>
    <dbReference type="NCBI Taxonomy" id="1094350"/>
    <lineage>
        <taxon>Eukaryota</taxon>
        <taxon>Fungi</taxon>
        <taxon>Dikarya</taxon>
        <taxon>Ascomycota</taxon>
        <taxon>Pezizomycotina</taxon>
        <taxon>Sordariomycetes</taxon>
        <taxon>Hypocreomycetidae</taxon>
        <taxon>Hypocreales</taxon>
        <taxon>Bionectriaceae</taxon>
        <taxon>Geosmithia</taxon>
    </lineage>
</organism>
<evidence type="ECO:0000256" key="1">
    <source>
        <dbReference type="ARBA" id="ARBA00007870"/>
    </source>
</evidence>
<dbReference type="SUPFAM" id="SSF48179">
    <property type="entry name" value="6-phosphogluconate dehydrogenase C-terminal domain-like"/>
    <property type="match status" value="1"/>
</dbReference>
<evidence type="ECO:0000259" key="5">
    <source>
        <dbReference type="Pfam" id="PF08546"/>
    </source>
</evidence>
<dbReference type="InterPro" id="IPR050838">
    <property type="entry name" value="Ketopantoate_reductase"/>
</dbReference>
<gene>
    <name evidence="6" type="ORF">GMORB2_3120</name>
</gene>
<dbReference type="EMBL" id="JAANYQ010000017">
    <property type="protein sequence ID" value="KAF4120319.1"/>
    <property type="molecule type" value="Genomic_DNA"/>
</dbReference>
<dbReference type="Gene3D" id="3.40.50.720">
    <property type="entry name" value="NAD(P)-binding Rossmann-like Domain"/>
    <property type="match status" value="1"/>
</dbReference>
<comment type="similarity">
    <text evidence="1">Belongs to the ketopantoate reductase family.</text>
</comment>